<accession>A0A0E9W0M2</accession>
<reference evidence="1" key="1">
    <citation type="submission" date="2014-11" db="EMBL/GenBank/DDBJ databases">
        <authorList>
            <person name="Amaro Gonzalez C."/>
        </authorList>
    </citation>
    <scope>NUCLEOTIDE SEQUENCE</scope>
</reference>
<reference evidence="1" key="2">
    <citation type="journal article" date="2015" name="Fish Shellfish Immunol.">
        <title>Early steps in the European eel (Anguilla anguilla)-Vibrio vulnificus interaction in the gills: Role of the RtxA13 toxin.</title>
        <authorList>
            <person name="Callol A."/>
            <person name="Pajuelo D."/>
            <person name="Ebbesson L."/>
            <person name="Teles M."/>
            <person name="MacKenzie S."/>
            <person name="Amaro C."/>
        </authorList>
    </citation>
    <scope>NUCLEOTIDE SEQUENCE</scope>
</reference>
<name>A0A0E9W0M2_ANGAN</name>
<sequence length="11" mass="1295">MKLGLRTLYLS</sequence>
<evidence type="ECO:0000313" key="1">
    <source>
        <dbReference type="EMBL" id="JAH83028.1"/>
    </source>
</evidence>
<protein>
    <submittedName>
        <fullName evidence="1">Uncharacterized protein</fullName>
    </submittedName>
</protein>
<proteinExistence type="predicted"/>
<organism evidence="1">
    <name type="scientific">Anguilla anguilla</name>
    <name type="common">European freshwater eel</name>
    <name type="synonym">Muraena anguilla</name>
    <dbReference type="NCBI Taxonomy" id="7936"/>
    <lineage>
        <taxon>Eukaryota</taxon>
        <taxon>Metazoa</taxon>
        <taxon>Chordata</taxon>
        <taxon>Craniata</taxon>
        <taxon>Vertebrata</taxon>
        <taxon>Euteleostomi</taxon>
        <taxon>Actinopterygii</taxon>
        <taxon>Neopterygii</taxon>
        <taxon>Teleostei</taxon>
        <taxon>Anguilliformes</taxon>
        <taxon>Anguillidae</taxon>
        <taxon>Anguilla</taxon>
    </lineage>
</organism>
<dbReference type="EMBL" id="GBXM01025549">
    <property type="protein sequence ID" value="JAH83028.1"/>
    <property type="molecule type" value="Transcribed_RNA"/>
</dbReference>